<dbReference type="Proteomes" id="UP001234989">
    <property type="component" value="Chromosome 1"/>
</dbReference>
<evidence type="ECO:0000313" key="8">
    <source>
        <dbReference type="EMBL" id="WMV07264.1"/>
    </source>
</evidence>
<evidence type="ECO:0000256" key="5">
    <source>
        <dbReference type="ARBA" id="ARBA00023242"/>
    </source>
</evidence>
<comment type="subcellular location">
    <subcellularLocation>
        <location evidence="1">Nucleus</location>
    </subcellularLocation>
</comment>
<dbReference type="InterPro" id="IPR036955">
    <property type="entry name" value="AP2/ERF_dom_sf"/>
</dbReference>
<gene>
    <name evidence="8" type="ORF">MTR67_000649</name>
</gene>
<feature type="region of interest" description="Disordered" evidence="6">
    <location>
        <begin position="1"/>
        <end position="34"/>
    </location>
</feature>
<evidence type="ECO:0000313" key="9">
    <source>
        <dbReference type="Proteomes" id="UP001234989"/>
    </source>
</evidence>
<dbReference type="GO" id="GO:0003700">
    <property type="term" value="F:DNA-binding transcription factor activity"/>
    <property type="evidence" value="ECO:0007669"/>
    <property type="project" value="InterPro"/>
</dbReference>
<accession>A0AAF0PSQ2</accession>
<keyword evidence="4" id="KW-0804">Transcription</keyword>
<name>A0AAF0PSQ2_SOLVR</name>
<dbReference type="InterPro" id="IPR001471">
    <property type="entry name" value="AP2/ERF_dom"/>
</dbReference>
<sequence length="118" mass="13038">MTSKNKYHEKKVIRKPSKNDATKKSTVKIEGNSSVQPNPAGVYLWGVDLMNVSNEDKEKVKEEKSKGRRTFNTAEEAALVYNKAAIAIRGVNAVTNIIKPAPRDLPPAEITSIIGFKK</sequence>
<keyword evidence="9" id="KW-1185">Reference proteome</keyword>
<dbReference type="GO" id="GO:0005634">
    <property type="term" value="C:nucleus"/>
    <property type="evidence" value="ECO:0007669"/>
    <property type="project" value="UniProtKB-SubCell"/>
</dbReference>
<feature type="compositionally biased region" description="Basic residues" evidence="6">
    <location>
        <begin position="1"/>
        <end position="16"/>
    </location>
</feature>
<feature type="domain" description="AP2/ERF" evidence="7">
    <location>
        <begin position="41"/>
        <end position="104"/>
    </location>
</feature>
<evidence type="ECO:0000259" key="7">
    <source>
        <dbReference type="SMART" id="SM00380"/>
    </source>
</evidence>
<evidence type="ECO:0000256" key="6">
    <source>
        <dbReference type="SAM" id="MobiDB-lite"/>
    </source>
</evidence>
<evidence type="ECO:0000256" key="2">
    <source>
        <dbReference type="ARBA" id="ARBA00023015"/>
    </source>
</evidence>
<protein>
    <recommendedName>
        <fullName evidence="7">AP2/ERF domain-containing protein</fullName>
    </recommendedName>
</protein>
<organism evidence="8 9">
    <name type="scientific">Solanum verrucosum</name>
    <dbReference type="NCBI Taxonomy" id="315347"/>
    <lineage>
        <taxon>Eukaryota</taxon>
        <taxon>Viridiplantae</taxon>
        <taxon>Streptophyta</taxon>
        <taxon>Embryophyta</taxon>
        <taxon>Tracheophyta</taxon>
        <taxon>Spermatophyta</taxon>
        <taxon>Magnoliopsida</taxon>
        <taxon>eudicotyledons</taxon>
        <taxon>Gunneridae</taxon>
        <taxon>Pentapetalae</taxon>
        <taxon>asterids</taxon>
        <taxon>lamiids</taxon>
        <taxon>Solanales</taxon>
        <taxon>Solanaceae</taxon>
        <taxon>Solanoideae</taxon>
        <taxon>Solaneae</taxon>
        <taxon>Solanum</taxon>
    </lineage>
</organism>
<keyword evidence="2" id="KW-0805">Transcription regulation</keyword>
<keyword evidence="5" id="KW-0539">Nucleus</keyword>
<dbReference type="SMART" id="SM00380">
    <property type="entry name" value="AP2"/>
    <property type="match status" value="1"/>
</dbReference>
<keyword evidence="3" id="KW-0238">DNA-binding</keyword>
<proteinExistence type="predicted"/>
<dbReference type="GO" id="GO:0003677">
    <property type="term" value="F:DNA binding"/>
    <property type="evidence" value="ECO:0007669"/>
    <property type="project" value="UniProtKB-KW"/>
</dbReference>
<dbReference type="AlphaFoldDB" id="A0AAF0PSQ2"/>
<dbReference type="SUPFAM" id="SSF54171">
    <property type="entry name" value="DNA-binding domain"/>
    <property type="match status" value="1"/>
</dbReference>
<reference evidence="8" key="1">
    <citation type="submission" date="2023-08" db="EMBL/GenBank/DDBJ databases">
        <title>A de novo genome assembly of Solanum verrucosum Schlechtendal, a Mexican diploid species geographically isolated from the other diploid A-genome species in potato relatives.</title>
        <authorList>
            <person name="Hosaka K."/>
        </authorList>
    </citation>
    <scope>NUCLEOTIDE SEQUENCE</scope>
    <source>
        <tissue evidence="8">Young leaves</tissue>
    </source>
</reference>
<evidence type="ECO:0000256" key="3">
    <source>
        <dbReference type="ARBA" id="ARBA00023125"/>
    </source>
</evidence>
<dbReference type="Gene3D" id="3.30.730.10">
    <property type="entry name" value="AP2/ERF domain"/>
    <property type="match status" value="1"/>
</dbReference>
<dbReference type="EMBL" id="CP133612">
    <property type="protein sequence ID" value="WMV07264.1"/>
    <property type="molecule type" value="Genomic_DNA"/>
</dbReference>
<evidence type="ECO:0000256" key="1">
    <source>
        <dbReference type="ARBA" id="ARBA00004123"/>
    </source>
</evidence>
<evidence type="ECO:0000256" key="4">
    <source>
        <dbReference type="ARBA" id="ARBA00023163"/>
    </source>
</evidence>
<dbReference type="InterPro" id="IPR016177">
    <property type="entry name" value="DNA-bd_dom_sf"/>
</dbReference>